<dbReference type="Proteomes" id="UP001201262">
    <property type="component" value="Unassembled WGS sequence"/>
</dbReference>
<name>A0AAD4KQI1_9EURO</name>
<evidence type="ECO:0000313" key="2">
    <source>
        <dbReference type="Proteomes" id="UP001201262"/>
    </source>
</evidence>
<dbReference type="GeneID" id="70244304"/>
<proteinExistence type="predicted"/>
<keyword evidence="2" id="KW-1185">Reference proteome</keyword>
<dbReference type="EMBL" id="JAJTJA010000006">
    <property type="protein sequence ID" value="KAH8697091.1"/>
    <property type="molecule type" value="Genomic_DNA"/>
</dbReference>
<sequence>MSFPDMDHLIGTIKIAKQGYARTHYYDGLLENVDRVCGTLRHDCNFEDHPSANVHVITMLDWDYERGRLMVVSQYEFELELQAFSQRSLCFTGIKTPLLCSRKNIKTWLRRFFGEGGSNFSGWRKSCLVDASLSHCVITGLEADQNENARILTITVKRQLGSGKWPDLIWMLNSRR</sequence>
<organism evidence="1 2">
    <name type="scientific">Talaromyces proteolyticus</name>
    <dbReference type="NCBI Taxonomy" id="1131652"/>
    <lineage>
        <taxon>Eukaryota</taxon>
        <taxon>Fungi</taxon>
        <taxon>Dikarya</taxon>
        <taxon>Ascomycota</taxon>
        <taxon>Pezizomycotina</taxon>
        <taxon>Eurotiomycetes</taxon>
        <taxon>Eurotiomycetidae</taxon>
        <taxon>Eurotiales</taxon>
        <taxon>Trichocomaceae</taxon>
        <taxon>Talaromyces</taxon>
        <taxon>Talaromyces sect. Bacilispori</taxon>
    </lineage>
</organism>
<dbReference type="AlphaFoldDB" id="A0AAD4KQI1"/>
<accession>A0AAD4KQI1</accession>
<protein>
    <submittedName>
        <fullName evidence="1">Uncharacterized protein</fullName>
    </submittedName>
</protein>
<gene>
    <name evidence="1" type="ORF">BGW36DRAFT_358904</name>
</gene>
<comment type="caution">
    <text evidence="1">The sequence shown here is derived from an EMBL/GenBank/DDBJ whole genome shotgun (WGS) entry which is preliminary data.</text>
</comment>
<evidence type="ECO:0000313" key="1">
    <source>
        <dbReference type="EMBL" id="KAH8697091.1"/>
    </source>
</evidence>
<dbReference type="RefSeq" id="XP_046071792.1">
    <property type="nucleotide sequence ID" value="XM_046214017.1"/>
</dbReference>
<reference evidence="1" key="1">
    <citation type="submission" date="2021-12" db="EMBL/GenBank/DDBJ databases">
        <title>Convergent genome expansion in fungi linked to evolution of root-endophyte symbiosis.</title>
        <authorList>
            <consortium name="DOE Joint Genome Institute"/>
            <person name="Ke Y.-H."/>
            <person name="Bonito G."/>
            <person name="Liao H.-L."/>
            <person name="Looney B."/>
            <person name="Rojas-Flechas A."/>
            <person name="Nash J."/>
            <person name="Hameed K."/>
            <person name="Schadt C."/>
            <person name="Martin F."/>
            <person name="Crous P.W."/>
            <person name="Miettinen O."/>
            <person name="Magnuson J.K."/>
            <person name="Labbe J."/>
            <person name="Jacobson D."/>
            <person name="Doktycz M.J."/>
            <person name="Veneault-Fourrey C."/>
            <person name="Kuo A."/>
            <person name="Mondo S."/>
            <person name="Calhoun S."/>
            <person name="Riley R."/>
            <person name="Ohm R."/>
            <person name="LaButti K."/>
            <person name="Andreopoulos B."/>
            <person name="Pangilinan J."/>
            <person name="Nolan M."/>
            <person name="Tritt A."/>
            <person name="Clum A."/>
            <person name="Lipzen A."/>
            <person name="Daum C."/>
            <person name="Barry K."/>
            <person name="Grigoriev I.V."/>
            <person name="Vilgalys R."/>
        </authorList>
    </citation>
    <scope>NUCLEOTIDE SEQUENCE</scope>
    <source>
        <strain evidence="1">PMI_201</strain>
    </source>
</reference>